<evidence type="ECO:0000256" key="3">
    <source>
        <dbReference type="ARBA" id="ARBA00022842"/>
    </source>
</evidence>
<sequence>MPRLVPRSKIRQLEERPETSRQILVPELLNVHPIPASLWNLSAALPTILHRMNTLLLAEELRATIMRDALGLSEQILEDYTWEPLDYTTILDEPDVKPVTKIDELNKEHEISSREKEFVARTEAGNPEMLDFEIGVWDPELASNLESPGSSIPITADAKPFHNEAEPDTVGLLSAESVLRQHGDMSDDEGEAAIVLFDFMNSVHERLGQENIHSIFAPRENIQSGGWDDHIIFEEPTKSGIVPLSVTSGGSLIDSRALMDDLSKMSWGMESCFQASNVSNAMNIASHTTDAAEQMQEMTKTKMADKTCGNWNRQNLFLTKGKKQQPAKLYLDTMEQLESNDYASSNNRKQEESVNLLEFLDDDSDLIAEESNFNILNNAFDETYTLIPVGFSVNSVLVECMAKTAAKVEVISPELKWMTFSFQEDTLDKRPYGVSPCILLQALTLSSAADGINLERLETVGDSFLKFAVTDYLYHANKDQHEGKLSFARSKEVSNCNLYRLGKKRNLPSLIIGTKFDPSDGWLPPCYAPITDFKTPNQEDAEERDLLMEKVLEGNIPYEQTIKARTGWDEDDSNSEIRKVVHGVETIHIPKSKHINWDGTDDVCPLAYNTLTQQSLCDKSIADSVEALIGAHLLQLGPTCALKFMKWLGLKVLTSPVEIESPLLKFLDTSEQHPRQYSPGVLTDLRSALVNNTIFASLAVKYNFHKHFVAMCPGLHFMIEKFVELCKEKNFSQTNFNAEMYMVTTEDEIDEGEEEDIEVPKAMGDIFESVAGAIYLDSGRNLDTIWRIFYNLMKETIEECCNNPPKSPIQSNGACDLLYRTLSKLERNLATGKIRVTVDIHGKCRFTGMGRSYRIAKCTAAKRALRYLKSLRIEKEKAAQKMDQL</sequence>
<reference evidence="8 10" key="2">
    <citation type="submission" date="2018-11" db="EMBL/GenBank/DDBJ databases">
        <authorList>
            <consortium name="Pathogen Informatics"/>
        </authorList>
    </citation>
    <scope>NUCLEOTIDE SEQUENCE [LARGE SCALE GENOMIC DNA]</scope>
</reference>
<dbReference type="SUPFAM" id="SSF69065">
    <property type="entry name" value="RNase III domain-like"/>
    <property type="match status" value="2"/>
</dbReference>
<dbReference type="InterPro" id="IPR036389">
    <property type="entry name" value="RNase_III_sf"/>
</dbReference>
<gene>
    <name evidence="8" type="ORF">DME_LOCUS633</name>
</gene>
<dbReference type="SMART" id="SM00535">
    <property type="entry name" value="RIBOc"/>
    <property type="match status" value="2"/>
</dbReference>
<dbReference type="Proteomes" id="UP000038040">
    <property type="component" value="Unplaced"/>
</dbReference>
<proteinExistence type="predicted"/>
<keyword evidence="1" id="KW-0479">Metal-binding</keyword>
<dbReference type="CDD" id="cd00593">
    <property type="entry name" value="RIBOc"/>
    <property type="match status" value="2"/>
</dbReference>
<dbReference type="PANTHER" id="PTHR14950">
    <property type="entry name" value="DICER-RELATED"/>
    <property type="match status" value="1"/>
</dbReference>
<organism evidence="9 11">
    <name type="scientific">Dracunculus medinensis</name>
    <name type="common">Guinea worm</name>
    <dbReference type="NCBI Taxonomy" id="318479"/>
    <lineage>
        <taxon>Eukaryota</taxon>
        <taxon>Metazoa</taxon>
        <taxon>Ecdysozoa</taxon>
        <taxon>Nematoda</taxon>
        <taxon>Chromadorea</taxon>
        <taxon>Rhabditida</taxon>
        <taxon>Spirurina</taxon>
        <taxon>Dracunculoidea</taxon>
        <taxon>Dracunculidae</taxon>
        <taxon>Dracunculus</taxon>
    </lineage>
</organism>
<dbReference type="Gene3D" id="3.30.160.20">
    <property type="match status" value="1"/>
</dbReference>
<feature type="domain" description="RNase III" evidence="7">
    <location>
        <begin position="676"/>
        <end position="779"/>
    </location>
</feature>
<dbReference type="Gene3D" id="1.10.1520.10">
    <property type="entry name" value="Ribonuclease III domain"/>
    <property type="match status" value="2"/>
</dbReference>
<feature type="domain" description="RNase III" evidence="7">
    <location>
        <begin position="438"/>
        <end position="637"/>
    </location>
</feature>
<dbReference type="EMBL" id="UYYG01000006">
    <property type="protein sequence ID" value="VDN50660.1"/>
    <property type="molecule type" value="Genomic_DNA"/>
</dbReference>
<dbReference type="Pfam" id="PF00636">
    <property type="entry name" value="Ribonuclease_3"/>
    <property type="match status" value="2"/>
</dbReference>
<dbReference type="STRING" id="318479.A0A0N4UE08"/>
<reference evidence="11" key="1">
    <citation type="submission" date="2017-02" db="UniProtKB">
        <authorList>
            <consortium name="WormBaseParasite"/>
        </authorList>
    </citation>
    <scope>IDENTIFICATION</scope>
</reference>
<keyword evidence="2" id="KW-0378">Hydrolase</keyword>
<dbReference type="OrthoDB" id="2392202at2759"/>
<evidence type="ECO:0000256" key="4">
    <source>
        <dbReference type="ARBA" id="ARBA00022884"/>
    </source>
</evidence>
<dbReference type="GO" id="GO:0070578">
    <property type="term" value="C:RISC-loading complex"/>
    <property type="evidence" value="ECO:0007669"/>
    <property type="project" value="TreeGrafter"/>
</dbReference>
<evidence type="ECO:0000313" key="9">
    <source>
        <dbReference type="Proteomes" id="UP000038040"/>
    </source>
</evidence>
<evidence type="ECO:0000259" key="6">
    <source>
        <dbReference type="PROSITE" id="PS50137"/>
    </source>
</evidence>
<dbReference type="InterPro" id="IPR000999">
    <property type="entry name" value="RNase_III_dom"/>
</dbReference>
<dbReference type="GO" id="GO:0003723">
    <property type="term" value="F:RNA binding"/>
    <property type="evidence" value="ECO:0007669"/>
    <property type="project" value="UniProtKB-UniRule"/>
</dbReference>
<dbReference type="InterPro" id="IPR014720">
    <property type="entry name" value="dsRBD_dom"/>
</dbReference>
<evidence type="ECO:0000313" key="10">
    <source>
        <dbReference type="Proteomes" id="UP000274756"/>
    </source>
</evidence>
<dbReference type="SUPFAM" id="SSF54768">
    <property type="entry name" value="dsRNA-binding domain-like"/>
    <property type="match status" value="1"/>
</dbReference>
<dbReference type="Proteomes" id="UP000274756">
    <property type="component" value="Unassembled WGS sequence"/>
</dbReference>
<dbReference type="PROSITE" id="PS50137">
    <property type="entry name" value="DS_RBD"/>
    <property type="match status" value="1"/>
</dbReference>
<name>A0A0N4UE08_DRAME</name>
<dbReference type="PANTHER" id="PTHR14950:SF37">
    <property type="entry name" value="ENDORIBONUCLEASE DICER"/>
    <property type="match status" value="1"/>
</dbReference>
<feature type="domain" description="DRBM" evidence="6">
    <location>
        <begin position="847"/>
        <end position="870"/>
    </location>
</feature>
<dbReference type="Pfam" id="PF20932">
    <property type="entry name" value="Dicer_dsRBD"/>
    <property type="match status" value="1"/>
</dbReference>
<evidence type="ECO:0000256" key="2">
    <source>
        <dbReference type="ARBA" id="ARBA00022801"/>
    </source>
</evidence>
<dbReference type="InterPro" id="IPR044441">
    <property type="entry name" value="DICER_DSRM"/>
</dbReference>
<dbReference type="GO" id="GO:0031054">
    <property type="term" value="P:pre-miRNA processing"/>
    <property type="evidence" value="ECO:0007669"/>
    <property type="project" value="InterPro"/>
</dbReference>
<dbReference type="AlphaFoldDB" id="A0A0N4UE08"/>
<keyword evidence="4 5" id="KW-0694">RNA-binding</keyword>
<dbReference type="GO" id="GO:0004525">
    <property type="term" value="F:ribonuclease III activity"/>
    <property type="evidence" value="ECO:0007669"/>
    <property type="project" value="InterPro"/>
</dbReference>
<dbReference type="GO" id="GO:0046872">
    <property type="term" value="F:metal ion binding"/>
    <property type="evidence" value="ECO:0007669"/>
    <property type="project" value="UniProtKB-KW"/>
</dbReference>
<dbReference type="PROSITE" id="PS50142">
    <property type="entry name" value="RNASE_3_2"/>
    <property type="match status" value="2"/>
</dbReference>
<keyword evidence="3" id="KW-0460">Magnesium</keyword>
<dbReference type="GO" id="GO:0005737">
    <property type="term" value="C:cytoplasm"/>
    <property type="evidence" value="ECO:0007669"/>
    <property type="project" value="TreeGrafter"/>
</dbReference>
<dbReference type="GO" id="GO:0004530">
    <property type="term" value="F:deoxyribonuclease I activity"/>
    <property type="evidence" value="ECO:0007669"/>
    <property type="project" value="TreeGrafter"/>
</dbReference>
<dbReference type="FunFam" id="1.10.1520.10:FF:000023">
    <property type="entry name" value="Endoribonuclease dcr-1"/>
    <property type="match status" value="1"/>
</dbReference>
<dbReference type="GO" id="GO:0005634">
    <property type="term" value="C:nucleus"/>
    <property type="evidence" value="ECO:0007669"/>
    <property type="project" value="TreeGrafter"/>
</dbReference>
<evidence type="ECO:0000313" key="11">
    <source>
        <dbReference type="WBParaSite" id="DME_0000558801-mRNA-1"/>
    </source>
</evidence>
<dbReference type="GO" id="GO:0006309">
    <property type="term" value="P:apoptotic DNA fragmentation"/>
    <property type="evidence" value="ECO:0007669"/>
    <property type="project" value="TreeGrafter"/>
</dbReference>
<accession>A0A0N4UE08</accession>
<dbReference type="GO" id="GO:0030422">
    <property type="term" value="P:siRNA processing"/>
    <property type="evidence" value="ECO:0007669"/>
    <property type="project" value="InterPro"/>
</dbReference>
<protein>
    <submittedName>
        <fullName evidence="11">Dicer-like protein 1</fullName>
    </submittedName>
</protein>
<evidence type="ECO:0000259" key="7">
    <source>
        <dbReference type="PROSITE" id="PS50142"/>
    </source>
</evidence>
<evidence type="ECO:0000256" key="5">
    <source>
        <dbReference type="PROSITE-ProRule" id="PRU00266"/>
    </source>
</evidence>
<keyword evidence="10" id="KW-1185">Reference proteome</keyword>
<evidence type="ECO:0000256" key="1">
    <source>
        <dbReference type="ARBA" id="ARBA00022723"/>
    </source>
</evidence>
<dbReference type="WBParaSite" id="DME_0000558801-mRNA-1">
    <property type="protein sequence ID" value="DME_0000558801-mRNA-1"/>
    <property type="gene ID" value="DME_0000558801"/>
</dbReference>
<evidence type="ECO:0000313" key="8">
    <source>
        <dbReference type="EMBL" id="VDN50660.1"/>
    </source>
</evidence>